<keyword evidence="4" id="KW-1185">Reference proteome</keyword>
<sequence length="171" mass="19110">MSTIVNEAGIALMAILLVATLPIVTLASLVRLLHSILSNPGDWGGAIRQEVKILIRRTLTSVAVVVALGSVWGYWKDAQRRAGCEPDARDSEHSPDGSYLARYCYFRNTIVLRLYDKEGKRLLAERTYRDTSGLPVSLYWKERALMYAEEQELGGISLPPTFLDRAMTQLP</sequence>
<gene>
    <name evidence="3" type="ORF">BLA24064_03625</name>
    <name evidence="2" type="ORF">F7R21_28230</name>
</gene>
<keyword evidence="1" id="KW-0812">Transmembrane</keyword>
<reference evidence="3 5" key="2">
    <citation type="submission" date="2019-09" db="EMBL/GenBank/DDBJ databases">
        <authorList>
            <person name="Depoorter E."/>
        </authorList>
    </citation>
    <scope>NUCLEOTIDE SEQUENCE [LARGE SCALE GENOMIC DNA]</scope>
    <source>
        <strain evidence="3">LMG 24064</strain>
    </source>
</reference>
<accession>A0A6H9T3I3</accession>
<evidence type="ECO:0000313" key="5">
    <source>
        <dbReference type="Proteomes" id="UP000494222"/>
    </source>
</evidence>
<evidence type="ECO:0000256" key="1">
    <source>
        <dbReference type="SAM" id="Phobius"/>
    </source>
</evidence>
<reference evidence="2 4" key="1">
    <citation type="submission" date="2019-09" db="EMBL/GenBank/DDBJ databases">
        <title>Draft genome sequences of 48 bacterial type strains from the CCUG.</title>
        <authorList>
            <person name="Tunovic T."/>
            <person name="Pineiro-Iglesias B."/>
            <person name="Unosson C."/>
            <person name="Inganas E."/>
            <person name="Ohlen M."/>
            <person name="Cardew S."/>
            <person name="Jensie-Markopoulos S."/>
            <person name="Salva-Serra F."/>
            <person name="Jaen-Luchoro D."/>
            <person name="Karlsson R."/>
            <person name="Svensson-Stadler L."/>
            <person name="Chun J."/>
            <person name="Moore E."/>
        </authorList>
    </citation>
    <scope>NUCLEOTIDE SEQUENCE [LARGE SCALE GENOMIC DNA]</scope>
    <source>
        <strain evidence="2 4">CCUG 54555</strain>
    </source>
</reference>
<dbReference type="EMBL" id="VZOJ01000116">
    <property type="protein sequence ID" value="KAB0633208.1"/>
    <property type="molecule type" value="Genomic_DNA"/>
</dbReference>
<organism evidence="2 4">
    <name type="scientific">Burkholderia latens</name>
    <dbReference type="NCBI Taxonomy" id="488446"/>
    <lineage>
        <taxon>Bacteria</taxon>
        <taxon>Pseudomonadati</taxon>
        <taxon>Pseudomonadota</taxon>
        <taxon>Betaproteobacteria</taxon>
        <taxon>Burkholderiales</taxon>
        <taxon>Burkholderiaceae</taxon>
        <taxon>Burkholderia</taxon>
        <taxon>Burkholderia cepacia complex</taxon>
    </lineage>
</organism>
<dbReference type="OrthoDB" id="9009077at2"/>
<name>A0A6H9T3I3_9BURK</name>
<feature type="transmembrane region" description="Helical" evidence="1">
    <location>
        <begin position="54"/>
        <end position="75"/>
    </location>
</feature>
<evidence type="ECO:0000313" key="3">
    <source>
        <dbReference type="EMBL" id="VWB77043.1"/>
    </source>
</evidence>
<dbReference type="Proteomes" id="UP000494222">
    <property type="component" value="Unassembled WGS sequence"/>
</dbReference>
<keyword evidence="1" id="KW-1133">Transmembrane helix</keyword>
<proteinExistence type="predicted"/>
<evidence type="ECO:0000313" key="4">
    <source>
        <dbReference type="Proteomes" id="UP000430232"/>
    </source>
</evidence>
<dbReference type="Proteomes" id="UP000430232">
    <property type="component" value="Unassembled WGS sequence"/>
</dbReference>
<dbReference type="EMBL" id="CABVPL010000026">
    <property type="protein sequence ID" value="VWB77043.1"/>
    <property type="molecule type" value="Genomic_DNA"/>
</dbReference>
<keyword evidence="1" id="KW-0472">Membrane</keyword>
<dbReference type="AlphaFoldDB" id="A0A6H9T3I3"/>
<evidence type="ECO:0000313" key="2">
    <source>
        <dbReference type="EMBL" id="KAB0633208.1"/>
    </source>
</evidence>
<feature type="transmembrane region" description="Helical" evidence="1">
    <location>
        <begin position="12"/>
        <end position="33"/>
    </location>
</feature>
<dbReference type="RefSeq" id="WP_151067649.1">
    <property type="nucleotide sequence ID" value="NZ_CABVPL010000026.1"/>
</dbReference>
<protein>
    <submittedName>
        <fullName evidence="2">Uncharacterized protein</fullName>
    </submittedName>
</protein>
<dbReference type="GeneID" id="99790905"/>